<keyword evidence="4" id="KW-0378">Hydrolase</keyword>
<keyword evidence="2" id="KW-0645">Protease</keyword>
<dbReference type="GO" id="GO:0008237">
    <property type="term" value="F:metallopeptidase activity"/>
    <property type="evidence" value="ECO:0007669"/>
    <property type="project" value="UniProtKB-KW"/>
</dbReference>
<dbReference type="NCBIfam" id="NF003976">
    <property type="entry name" value="PRK05469.1"/>
    <property type="match status" value="1"/>
</dbReference>
<dbReference type="SUPFAM" id="SSF53187">
    <property type="entry name" value="Zn-dependent exopeptidases"/>
    <property type="match status" value="1"/>
</dbReference>
<dbReference type="GO" id="GO:0008270">
    <property type="term" value="F:zinc ion binding"/>
    <property type="evidence" value="ECO:0007669"/>
    <property type="project" value="InterPro"/>
</dbReference>
<evidence type="ECO:0000256" key="7">
    <source>
        <dbReference type="NCBIfam" id="TIGR01882"/>
    </source>
</evidence>
<evidence type="ECO:0000313" key="12">
    <source>
        <dbReference type="Proteomes" id="UP000030380"/>
    </source>
</evidence>
<dbReference type="Gene3D" id="3.30.70.360">
    <property type="match status" value="1"/>
</dbReference>
<dbReference type="PANTHER" id="PTHR42994:SF1">
    <property type="entry name" value="PEPTIDASE T"/>
    <property type="match status" value="1"/>
</dbReference>
<feature type="binding site" evidence="9">
    <location>
        <position position="136"/>
    </location>
    <ligand>
        <name>Zn(2+)</name>
        <dbReference type="ChEBI" id="CHEBI:29105"/>
        <label>2</label>
    </ligand>
</feature>
<dbReference type="PANTHER" id="PTHR42994">
    <property type="entry name" value="PEPTIDASE T"/>
    <property type="match status" value="1"/>
</dbReference>
<feature type="binding site" evidence="9">
    <location>
        <position position="74"/>
    </location>
    <ligand>
        <name>Zn(2+)</name>
        <dbReference type="ChEBI" id="CHEBI:29105"/>
        <label>1</label>
    </ligand>
</feature>
<dbReference type="Gene3D" id="3.40.630.10">
    <property type="entry name" value="Zn peptidases"/>
    <property type="match status" value="1"/>
</dbReference>
<sequence length="403" mass="44541">MLDRFFNYLAFDTQSKPDAQRSPSSIGQLRLAEKLVEELEVLGLSEIKLSRHSVVTALLPSNCGSERTIGFIAHLDTSPQMSGKNVKAELIGEYRGGDIALGKGDDYISPVDYPFLHQLVGHSLIVTDGNTLLGADNKAGIAEIMTALEQLIHSKIPHANIRVAFTPDEEIGLGMAFFPLADFACDWAYTIDGGELGELQVENFNAASADILIQGHSTHPGEAKGKLVNALALACDFHQYLPKEDVPEQSELKEGFFHLDMLEGSVEQVRMHYLIREFDAERFKQRKQQFHQWVEAFRNEHGLQQQLHCNISDNYHNMYEVIRCMPQALELAKSAMQACHITPLEKPIRGGTDGAKLAEMGIACPNIFTGGYNFHSKYELASVQSMQSAVDVIVNIAAIAQGV</sequence>
<keyword evidence="12" id="KW-1185">Reference proteome</keyword>
<dbReference type="SUPFAM" id="SSF55031">
    <property type="entry name" value="Bacterial exopeptidase dimerisation domain"/>
    <property type="match status" value="1"/>
</dbReference>
<dbReference type="InterPro" id="IPR002933">
    <property type="entry name" value="Peptidase_M20"/>
</dbReference>
<dbReference type="GO" id="GO:0005829">
    <property type="term" value="C:cytosol"/>
    <property type="evidence" value="ECO:0007669"/>
    <property type="project" value="TreeGrafter"/>
</dbReference>
<dbReference type="Pfam" id="PF01546">
    <property type="entry name" value="Peptidase_M20"/>
    <property type="match status" value="1"/>
</dbReference>
<keyword evidence="3 9" id="KW-0479">Metal-binding</keyword>
<comment type="caution">
    <text evidence="11">The sequence shown here is derived from an EMBL/GenBank/DDBJ whole genome shotgun (WGS) entry which is preliminary data.</text>
</comment>
<comment type="cofactor">
    <cofactor evidence="9">
        <name>Zn(2+)</name>
        <dbReference type="ChEBI" id="CHEBI:29105"/>
    </cofactor>
    <text evidence="9">Binds 2 Zn(2+) ions per subunit.</text>
</comment>
<dbReference type="GO" id="GO:0045148">
    <property type="term" value="F:tripeptide aminopeptidase activity"/>
    <property type="evidence" value="ECO:0007669"/>
    <property type="project" value="UniProtKB-UniRule"/>
</dbReference>
<feature type="active site" description="Proton acceptor" evidence="8">
    <location>
        <position position="169"/>
    </location>
</feature>
<dbReference type="NCBIfam" id="NF009920">
    <property type="entry name" value="PRK13381.1"/>
    <property type="match status" value="1"/>
</dbReference>
<dbReference type="MEROPS" id="M20.003"/>
<name>A0A0A3AQA5_9PAST</name>
<dbReference type="InterPro" id="IPR011650">
    <property type="entry name" value="Peptidase_M20_dimer"/>
</dbReference>
<dbReference type="InterPro" id="IPR036264">
    <property type="entry name" value="Bact_exopeptidase_dim_dom"/>
</dbReference>
<dbReference type="EC" id="3.4.11.4" evidence="7"/>
<gene>
    <name evidence="11" type="ORF">OA57_08975</name>
</gene>
<proteinExistence type="inferred from homology"/>
<dbReference type="EMBL" id="JSUM01000014">
    <property type="protein sequence ID" value="KGQ69962.1"/>
    <property type="molecule type" value="Genomic_DNA"/>
</dbReference>
<dbReference type="Proteomes" id="UP000030380">
    <property type="component" value="Unassembled WGS sequence"/>
</dbReference>
<evidence type="ECO:0000256" key="4">
    <source>
        <dbReference type="ARBA" id="ARBA00022801"/>
    </source>
</evidence>
<dbReference type="NCBIfam" id="TIGR01882">
    <property type="entry name" value="peptidase-T"/>
    <property type="match status" value="1"/>
</dbReference>
<dbReference type="AlphaFoldDB" id="A0A0A3AQA5"/>
<feature type="domain" description="Peptidase M20 dimerisation" evidence="10">
    <location>
        <begin position="201"/>
        <end position="296"/>
    </location>
</feature>
<feature type="active site" evidence="8">
    <location>
        <position position="76"/>
    </location>
</feature>
<reference evidence="11 12" key="1">
    <citation type="submission" date="2014-11" db="EMBL/GenBank/DDBJ databases">
        <title>Draft genome sequence of Chelonobacter oris 1662T, associated with respiratory disease in Hermann's Tortoises.</title>
        <authorList>
            <person name="Kudirkiene E."/>
            <person name="Hansen M.J."/>
            <person name="Bojesen A.M."/>
        </authorList>
    </citation>
    <scope>NUCLEOTIDE SEQUENCE [LARGE SCALE GENOMIC DNA]</scope>
    <source>
        <strain evidence="11 12">1662</strain>
    </source>
</reference>
<feature type="binding site" evidence="9">
    <location>
        <position position="170"/>
    </location>
    <ligand>
        <name>Zn(2+)</name>
        <dbReference type="ChEBI" id="CHEBI:29105"/>
        <label>2</label>
    </ligand>
</feature>
<protein>
    <recommendedName>
        <fullName evidence="7">Peptidase T</fullName>
        <ecNumber evidence="7">3.4.11.4</ecNumber>
    </recommendedName>
</protein>
<feature type="binding site" evidence="9">
    <location>
        <position position="192"/>
    </location>
    <ligand>
        <name>Zn(2+)</name>
        <dbReference type="ChEBI" id="CHEBI:29105"/>
        <label>1</label>
    </ligand>
</feature>
<dbReference type="InterPro" id="IPR010161">
    <property type="entry name" value="Peptidase_M20B"/>
</dbReference>
<dbReference type="GO" id="GO:0006508">
    <property type="term" value="P:proteolysis"/>
    <property type="evidence" value="ECO:0007669"/>
    <property type="project" value="UniProtKB-UniRule"/>
</dbReference>
<keyword evidence="5 9" id="KW-0862">Zinc</keyword>
<dbReference type="CDD" id="cd03892">
    <property type="entry name" value="M20_peptT"/>
    <property type="match status" value="1"/>
</dbReference>
<evidence type="ECO:0000256" key="1">
    <source>
        <dbReference type="ARBA" id="ARBA00009692"/>
    </source>
</evidence>
<evidence type="ECO:0000256" key="2">
    <source>
        <dbReference type="ARBA" id="ARBA00022670"/>
    </source>
</evidence>
<evidence type="ECO:0000256" key="6">
    <source>
        <dbReference type="ARBA" id="ARBA00023049"/>
    </source>
</evidence>
<keyword evidence="6" id="KW-0482">Metalloprotease</keyword>
<comment type="similarity">
    <text evidence="1">Belongs to the peptidase M20B family.</text>
</comment>
<evidence type="ECO:0000259" key="10">
    <source>
        <dbReference type="Pfam" id="PF07687"/>
    </source>
</evidence>
<evidence type="ECO:0000313" key="11">
    <source>
        <dbReference type="EMBL" id="KGQ69962.1"/>
    </source>
</evidence>
<dbReference type="STRING" id="505317.OA57_08975"/>
<dbReference type="PROSITE" id="PS00759">
    <property type="entry name" value="ARGE_DAPE_CPG2_2"/>
    <property type="match status" value="1"/>
</dbReference>
<evidence type="ECO:0000256" key="5">
    <source>
        <dbReference type="ARBA" id="ARBA00022833"/>
    </source>
</evidence>
<dbReference type="PIRSF" id="PIRSF037215">
    <property type="entry name" value="Peptidase_M20B"/>
    <property type="match status" value="1"/>
</dbReference>
<evidence type="ECO:0000256" key="3">
    <source>
        <dbReference type="ARBA" id="ARBA00022723"/>
    </source>
</evidence>
<organism evidence="11 12">
    <name type="scientific">Chelonobacter oris</name>
    <dbReference type="NCBI Taxonomy" id="505317"/>
    <lineage>
        <taxon>Bacteria</taxon>
        <taxon>Pseudomonadati</taxon>
        <taxon>Pseudomonadota</taxon>
        <taxon>Gammaproteobacteria</taxon>
        <taxon>Pasteurellales</taxon>
        <taxon>Pasteurellaceae</taxon>
        <taxon>Chelonobacter</taxon>
    </lineage>
</organism>
<feature type="binding site" evidence="9">
    <location>
        <position position="375"/>
    </location>
    <ligand>
        <name>Zn(2+)</name>
        <dbReference type="ChEBI" id="CHEBI:29105"/>
        <label>2</label>
    </ligand>
</feature>
<dbReference type="GO" id="GO:0006518">
    <property type="term" value="P:peptide metabolic process"/>
    <property type="evidence" value="ECO:0007669"/>
    <property type="project" value="InterPro"/>
</dbReference>
<feature type="binding site" evidence="9">
    <location>
        <position position="136"/>
    </location>
    <ligand>
        <name>Zn(2+)</name>
        <dbReference type="ChEBI" id="CHEBI:29105"/>
        <label>1</label>
    </ligand>
</feature>
<dbReference type="InterPro" id="IPR001261">
    <property type="entry name" value="ArgE/DapE_CS"/>
</dbReference>
<evidence type="ECO:0000256" key="9">
    <source>
        <dbReference type="PIRSR" id="PIRSR037215-2"/>
    </source>
</evidence>
<evidence type="ECO:0000256" key="8">
    <source>
        <dbReference type="PIRSR" id="PIRSR037215-1"/>
    </source>
</evidence>
<dbReference type="Pfam" id="PF07687">
    <property type="entry name" value="M20_dimer"/>
    <property type="match status" value="1"/>
</dbReference>
<dbReference type="PROSITE" id="PS00758">
    <property type="entry name" value="ARGE_DAPE_CPG2_1"/>
    <property type="match status" value="1"/>
</dbReference>
<accession>A0A0A3AQA5</accession>